<dbReference type="InterPro" id="IPR001789">
    <property type="entry name" value="Sig_transdc_resp-reg_receiver"/>
</dbReference>
<name>A0A1Y0I7R7_9GAMM</name>
<dbReference type="KEGG" id="ome:OLMES_1468"/>
<dbReference type="RefSeq" id="WP_198343253.1">
    <property type="nucleotide sequence ID" value="NZ_CP021425.1"/>
</dbReference>
<dbReference type="Proteomes" id="UP000196027">
    <property type="component" value="Chromosome"/>
</dbReference>
<dbReference type="InterPro" id="IPR003607">
    <property type="entry name" value="HD/PDEase_dom"/>
</dbReference>
<dbReference type="InterPro" id="IPR037522">
    <property type="entry name" value="HD_GYP_dom"/>
</dbReference>
<dbReference type="FunFam" id="1.10.3210.10:FF:000018">
    <property type="entry name" value="Two-component system response regulator"/>
    <property type="match status" value="1"/>
</dbReference>
<dbReference type="EMBL" id="CP021425">
    <property type="protein sequence ID" value="ARU55545.1"/>
    <property type="molecule type" value="Genomic_DNA"/>
</dbReference>
<proteinExistence type="predicted"/>
<dbReference type="CDD" id="cd00077">
    <property type="entry name" value="HDc"/>
    <property type="match status" value="1"/>
</dbReference>
<evidence type="ECO:0000259" key="3">
    <source>
        <dbReference type="PROSITE" id="PS50110"/>
    </source>
</evidence>
<dbReference type="Pfam" id="PF11849">
    <property type="entry name" value="DUF3369"/>
    <property type="match status" value="1"/>
</dbReference>
<evidence type="ECO:0000313" key="6">
    <source>
        <dbReference type="Proteomes" id="UP000196027"/>
    </source>
</evidence>
<dbReference type="GO" id="GO:0004112">
    <property type="term" value="F:cyclic-nucleotide phosphodiesterase activity"/>
    <property type="evidence" value="ECO:0007669"/>
    <property type="project" value="UniProtKB-ARBA"/>
</dbReference>
<gene>
    <name evidence="5" type="ORF">OLMES_1468</name>
</gene>
<dbReference type="GO" id="GO:0009214">
    <property type="term" value="P:cyclic nucleotide catabolic process"/>
    <property type="evidence" value="ECO:0007669"/>
    <property type="project" value="UniProtKB-ARBA"/>
</dbReference>
<dbReference type="Gene3D" id="3.40.50.2300">
    <property type="match status" value="1"/>
</dbReference>
<keyword evidence="2" id="KW-0597">Phosphoprotein</keyword>
<dbReference type="PROSITE" id="PS51832">
    <property type="entry name" value="HD_GYP"/>
    <property type="match status" value="1"/>
</dbReference>
<sequence length="514" mass="57262">MGNSLFSKSSPENKALESTLRGTWKIAVVDDDPDVVAVTELVLRGLQVDNRGVAFLTASSAEQAKQLFNEHDDIAIAFIDVVMERENAGLELIRWIREECENQSTRLILRTGQPGQAPEESVIRDYDINDYKNKTELTSTRLKTAAYAAIRSYRDIKTLEYSRLGLEKVVKSTCEVLKSKTLNRFGSAVLEEITALLQLNSSAIYVAFSSENILHDTELSILAATGDFVGMATQLDSDLVPEPIRHQLQSVLMSKKSVHTDETYISYVPTSSQTANVLYVSFDEPLSQYKKNLLDIFSTNVALTFENLAVKEDIEATQKELMYVLGDAIEQRSKETGSHVRRVALICELLARALNLEEPFVQAIKHAAPLHDIGKIGIPEHILHKPGSLDSQEWEIMKTHARLGYDLLHSSKRVLARVGANIALYHHEKWDGSGYPNGLVGAAIPIEGRIMAVADVLDALGSKRSYKTPWSADEIKSFLEAQKGQHFDPEICDLALENFEEIMALRAQYPDSLS</sequence>
<keyword evidence="6" id="KW-1185">Reference proteome</keyword>
<evidence type="ECO:0000256" key="1">
    <source>
        <dbReference type="ARBA" id="ARBA00022801"/>
    </source>
</evidence>
<feature type="domain" description="Response regulatory" evidence="3">
    <location>
        <begin position="25"/>
        <end position="149"/>
    </location>
</feature>
<dbReference type="Gene3D" id="1.10.3210.10">
    <property type="entry name" value="Hypothetical protein af1432"/>
    <property type="match status" value="1"/>
</dbReference>
<keyword evidence="1 5" id="KW-0378">Hydrolase</keyword>
<dbReference type="Pfam" id="PF13487">
    <property type="entry name" value="HD_5"/>
    <property type="match status" value="1"/>
</dbReference>
<feature type="modified residue" description="4-aspartylphosphate" evidence="2">
    <location>
        <position position="80"/>
    </location>
</feature>
<feature type="domain" description="HD-GYP" evidence="4">
    <location>
        <begin position="314"/>
        <end position="511"/>
    </location>
</feature>
<dbReference type="PANTHER" id="PTHR45228:SF9">
    <property type="entry name" value="3'3'-CGAMP-SPECIFIC PHOSPHODIESTERASE 2"/>
    <property type="match status" value="1"/>
</dbReference>
<dbReference type="PROSITE" id="PS50110">
    <property type="entry name" value="RESPONSE_REGULATORY"/>
    <property type="match status" value="1"/>
</dbReference>
<accession>A0A1Y0I7R7</accession>
<dbReference type="PANTHER" id="PTHR45228">
    <property type="entry name" value="CYCLIC DI-GMP PHOSPHODIESTERASE TM_0186-RELATED"/>
    <property type="match status" value="1"/>
</dbReference>
<protein>
    <submittedName>
        <fullName evidence="5">Metal-dependent phosphohydrolase</fullName>
    </submittedName>
</protein>
<dbReference type="SUPFAM" id="SSF109604">
    <property type="entry name" value="HD-domain/PDEase-like"/>
    <property type="match status" value="1"/>
</dbReference>
<evidence type="ECO:0000256" key="2">
    <source>
        <dbReference type="PROSITE-ProRule" id="PRU00169"/>
    </source>
</evidence>
<dbReference type="AlphaFoldDB" id="A0A1Y0I7R7"/>
<evidence type="ECO:0000259" key="4">
    <source>
        <dbReference type="PROSITE" id="PS51832"/>
    </source>
</evidence>
<dbReference type="InterPro" id="IPR052020">
    <property type="entry name" value="Cyclic_di-GMP/3'3'-cGAMP_PDE"/>
</dbReference>
<organism evidence="5 6">
    <name type="scientific">Oleiphilus messinensis</name>
    <dbReference type="NCBI Taxonomy" id="141451"/>
    <lineage>
        <taxon>Bacteria</taxon>
        <taxon>Pseudomonadati</taxon>
        <taxon>Pseudomonadota</taxon>
        <taxon>Gammaproteobacteria</taxon>
        <taxon>Oceanospirillales</taxon>
        <taxon>Oleiphilaceae</taxon>
        <taxon>Oleiphilus</taxon>
    </lineage>
</organism>
<evidence type="ECO:0000313" key="5">
    <source>
        <dbReference type="EMBL" id="ARU55545.1"/>
    </source>
</evidence>
<dbReference type="SUPFAM" id="SSF52172">
    <property type="entry name" value="CheY-like"/>
    <property type="match status" value="1"/>
</dbReference>
<dbReference type="SMART" id="SM00471">
    <property type="entry name" value="HDc"/>
    <property type="match status" value="1"/>
</dbReference>
<dbReference type="GO" id="GO:0000160">
    <property type="term" value="P:phosphorelay signal transduction system"/>
    <property type="evidence" value="ECO:0007669"/>
    <property type="project" value="InterPro"/>
</dbReference>
<reference evidence="5 6" key="1">
    <citation type="submission" date="2017-05" db="EMBL/GenBank/DDBJ databases">
        <title>Genomic insights into alkan degradation activity of Oleiphilus messinensis.</title>
        <authorList>
            <person name="Kozyavkin S.A."/>
            <person name="Slesarev A.I."/>
            <person name="Golyshin P.N."/>
            <person name="Korzhenkov A."/>
            <person name="Golyshina O.N."/>
            <person name="Toshchakov S.V."/>
        </authorList>
    </citation>
    <scope>NUCLEOTIDE SEQUENCE [LARGE SCALE GENOMIC DNA]</scope>
    <source>
        <strain evidence="5 6">ME102</strain>
    </source>
</reference>
<dbReference type="InterPro" id="IPR021800">
    <property type="entry name" value="DUF3369"/>
</dbReference>
<dbReference type="InterPro" id="IPR011006">
    <property type="entry name" value="CheY-like_superfamily"/>
</dbReference>